<keyword evidence="10" id="KW-0276">Fatty acid metabolism</keyword>
<evidence type="ECO:0000256" key="11">
    <source>
        <dbReference type="ARBA" id="ARBA00022857"/>
    </source>
</evidence>
<evidence type="ECO:0000256" key="32">
    <source>
        <dbReference type="ARBA" id="ARBA00049070"/>
    </source>
</evidence>
<comment type="catalytic activity">
    <reaction evidence="29">
        <text>20-hydroxy-leukotriene B4 + NADP(+) = 12-oxo-20-hydroxy-leukotriene B4 + NADPH + H(+)</text>
        <dbReference type="Rhea" id="RHEA:51208"/>
        <dbReference type="ChEBI" id="CHEBI:15378"/>
        <dbReference type="ChEBI" id="CHEBI:57460"/>
        <dbReference type="ChEBI" id="CHEBI:57783"/>
        <dbReference type="ChEBI" id="CHEBI:58349"/>
        <dbReference type="ChEBI" id="CHEBI:133346"/>
    </reaction>
    <physiologicalReaction direction="left-to-right" evidence="29">
        <dbReference type="Rhea" id="RHEA:51209"/>
    </physiologicalReaction>
</comment>
<organism evidence="36 37">
    <name type="scientific">Microcaecilia unicolor</name>
    <dbReference type="NCBI Taxonomy" id="1415580"/>
    <lineage>
        <taxon>Eukaryota</taxon>
        <taxon>Metazoa</taxon>
        <taxon>Chordata</taxon>
        <taxon>Craniata</taxon>
        <taxon>Vertebrata</taxon>
        <taxon>Euteleostomi</taxon>
        <taxon>Amphibia</taxon>
        <taxon>Gymnophiona</taxon>
        <taxon>Siphonopidae</taxon>
        <taxon>Microcaecilia</taxon>
    </lineage>
</organism>
<keyword evidence="7" id="KW-0963">Cytoplasm</keyword>
<accession>A0A6P7WY97</accession>
<evidence type="ECO:0000313" key="37">
    <source>
        <dbReference type="RefSeq" id="XP_030048222.1"/>
    </source>
</evidence>
<dbReference type="SUPFAM" id="SSF50129">
    <property type="entry name" value="GroES-like"/>
    <property type="match status" value="2"/>
</dbReference>
<reference evidence="37" key="1">
    <citation type="submission" date="2025-08" db="UniProtKB">
        <authorList>
            <consortium name="RefSeq"/>
        </authorList>
    </citation>
    <scope>IDENTIFICATION</scope>
</reference>
<comment type="catalytic activity">
    <reaction evidence="31">
        <text>(5S,12S)-dihydroxy-(6E,10E,12E,14Z)-eicosatetraenoate + NADP(+) = 12-oxo-(5S)-hydroxy-(6E,8E,10E,14Z)-eicosatetraenoate + NADPH + H(+)</text>
        <dbReference type="Rhea" id="RHEA:51212"/>
        <dbReference type="ChEBI" id="CHEBI:15378"/>
        <dbReference type="ChEBI" id="CHEBI:57783"/>
        <dbReference type="ChEBI" id="CHEBI:58349"/>
        <dbReference type="ChEBI" id="CHEBI:133974"/>
        <dbReference type="ChEBI" id="CHEBI:133975"/>
    </reaction>
    <physiologicalReaction direction="left-to-right" evidence="31">
        <dbReference type="Rhea" id="RHEA:51213"/>
    </physiologicalReaction>
</comment>
<evidence type="ECO:0000313" key="36">
    <source>
        <dbReference type="Proteomes" id="UP000515156"/>
    </source>
</evidence>
<dbReference type="GO" id="GO:0032440">
    <property type="term" value="F:2-alkenal reductase [NAD(P)H] activity"/>
    <property type="evidence" value="ECO:0007669"/>
    <property type="project" value="UniProtKB-EC"/>
</dbReference>
<evidence type="ECO:0000256" key="21">
    <source>
        <dbReference type="ARBA" id="ARBA00047617"/>
    </source>
</evidence>
<comment type="subcellular location">
    <subcellularLocation>
        <location evidence="1">Cytoplasm</location>
    </subcellularLocation>
</comment>
<evidence type="ECO:0000256" key="5">
    <source>
        <dbReference type="ARBA" id="ARBA00012410"/>
    </source>
</evidence>
<dbReference type="EC" id="1.3.1.74" evidence="5"/>
<dbReference type="InterPro" id="IPR036291">
    <property type="entry name" value="NAD(P)-bd_dom_sf"/>
</dbReference>
<keyword evidence="15" id="KW-0379">Hydroxylation</keyword>
<evidence type="ECO:0000256" key="26">
    <source>
        <dbReference type="ARBA" id="ARBA00048066"/>
    </source>
</evidence>
<dbReference type="InterPro" id="IPR011032">
    <property type="entry name" value="GroES-like_sf"/>
</dbReference>
<comment type="catalytic activity">
    <reaction evidence="32">
        <text>13,14-dihydro-15-oxo-prostaglandin E1 + NADP(+) = 15-oxoprostaglandin E1 + NADPH + H(+)</text>
        <dbReference type="Rhea" id="RHEA:50584"/>
        <dbReference type="ChEBI" id="CHEBI:15378"/>
        <dbReference type="ChEBI" id="CHEBI:57401"/>
        <dbReference type="ChEBI" id="CHEBI:57783"/>
        <dbReference type="ChEBI" id="CHEBI:58349"/>
        <dbReference type="ChEBI" id="CHEBI:133408"/>
    </reaction>
    <physiologicalReaction direction="right-to-left" evidence="32">
        <dbReference type="Rhea" id="RHEA:50586"/>
    </physiologicalReaction>
</comment>
<dbReference type="SMART" id="SM00829">
    <property type="entry name" value="PKS_ER"/>
    <property type="match status" value="1"/>
</dbReference>
<evidence type="ECO:0000256" key="13">
    <source>
        <dbReference type="ARBA" id="ARBA00023002"/>
    </source>
</evidence>
<evidence type="ECO:0000256" key="1">
    <source>
        <dbReference type="ARBA" id="ARBA00004496"/>
    </source>
</evidence>
<evidence type="ECO:0000256" key="29">
    <source>
        <dbReference type="ARBA" id="ARBA00048591"/>
    </source>
</evidence>
<dbReference type="PANTHER" id="PTHR43205">
    <property type="entry name" value="PROSTAGLANDIN REDUCTASE"/>
    <property type="match status" value="1"/>
</dbReference>
<protein>
    <recommendedName>
        <fullName evidence="6">Prostaglandin reductase 1</fullName>
        <ecNumber evidence="4">1.3.1.48</ecNumber>
        <ecNumber evidence="5">1.3.1.74</ecNumber>
    </recommendedName>
    <alternativeName>
        <fullName evidence="19">15-oxoprostaglandin 13-reductase</fullName>
    </alternativeName>
    <alternativeName>
        <fullName evidence="17">Dithiolethione-inducible gene 1 protein</fullName>
    </alternativeName>
    <alternativeName>
        <fullName evidence="16">Leukotriene B4 12-hydroxydehydrogenase</fullName>
    </alternativeName>
    <alternativeName>
        <fullName evidence="18">NAD(P)H-dependent alkenal/one oxidoreductase</fullName>
    </alternativeName>
</protein>
<evidence type="ECO:0000256" key="30">
    <source>
        <dbReference type="ARBA" id="ARBA00048953"/>
    </source>
</evidence>
<evidence type="ECO:0000256" key="14">
    <source>
        <dbReference type="ARBA" id="ARBA00023098"/>
    </source>
</evidence>
<dbReference type="CTD" id="22949"/>
<evidence type="ECO:0000256" key="12">
    <source>
        <dbReference type="ARBA" id="ARBA00022990"/>
    </source>
</evidence>
<evidence type="ECO:0000256" key="17">
    <source>
        <dbReference type="ARBA" id="ARBA00032255"/>
    </source>
</evidence>
<evidence type="ECO:0000256" key="3">
    <source>
        <dbReference type="ARBA" id="ARBA00011852"/>
    </source>
</evidence>
<evidence type="ECO:0000256" key="4">
    <source>
        <dbReference type="ARBA" id="ARBA00011981"/>
    </source>
</evidence>
<comment type="catalytic activity">
    <reaction evidence="25">
        <text>dodecanal + NADP(+) = (2E)-dodecenal + NADPH + H(+)</text>
        <dbReference type="Rhea" id="RHEA:50784"/>
        <dbReference type="ChEBI" id="CHEBI:15378"/>
        <dbReference type="ChEBI" id="CHEBI:27836"/>
        <dbReference type="ChEBI" id="CHEBI:57783"/>
        <dbReference type="ChEBI" id="CHEBI:58349"/>
        <dbReference type="ChEBI" id="CHEBI:133741"/>
    </reaction>
    <physiologicalReaction direction="right-to-left" evidence="25">
        <dbReference type="Rhea" id="RHEA:50786"/>
    </physiologicalReaction>
</comment>
<evidence type="ECO:0000256" key="20">
    <source>
        <dbReference type="ARBA" id="ARBA00047461"/>
    </source>
</evidence>
<dbReference type="GO" id="GO:0047522">
    <property type="term" value="F:15-oxoprostaglandin 13-reductase [NAD(P)+] activity"/>
    <property type="evidence" value="ECO:0007669"/>
    <property type="project" value="UniProtKB-EC"/>
</dbReference>
<proteinExistence type="inferred from homology"/>
<comment type="subunit">
    <text evidence="3">Monomer or homodimer.</text>
</comment>
<dbReference type="InterPro" id="IPR045010">
    <property type="entry name" value="MDR_fam"/>
</dbReference>
<comment type="catalytic activity">
    <reaction evidence="21">
        <text>decanal + NADP(+) = (2E)-decenal + NADPH + H(+)</text>
        <dbReference type="Rhea" id="RHEA:50612"/>
        <dbReference type="ChEBI" id="CHEBI:15378"/>
        <dbReference type="ChEBI" id="CHEBI:31457"/>
        <dbReference type="ChEBI" id="CHEBI:57783"/>
        <dbReference type="ChEBI" id="CHEBI:58349"/>
        <dbReference type="ChEBI" id="CHEBI:133455"/>
    </reaction>
    <physiologicalReaction direction="right-to-left" evidence="21">
        <dbReference type="Rhea" id="RHEA:50614"/>
    </physiologicalReaction>
</comment>
<comment type="catalytic activity">
    <reaction evidence="22">
        <text>pentan-2-one + NADP(+) = (E)-pent-3-en-2-one + NADPH + H(+)</text>
        <dbReference type="Rhea" id="RHEA:50788"/>
        <dbReference type="ChEBI" id="CHEBI:15378"/>
        <dbReference type="ChEBI" id="CHEBI:16472"/>
        <dbReference type="ChEBI" id="CHEBI:57783"/>
        <dbReference type="ChEBI" id="CHEBI:58349"/>
        <dbReference type="ChEBI" id="CHEBI:145276"/>
    </reaction>
    <physiologicalReaction direction="right-to-left" evidence="22">
        <dbReference type="Rhea" id="RHEA:50790"/>
    </physiologicalReaction>
</comment>
<keyword evidence="14" id="KW-0443">Lipid metabolism</keyword>
<comment type="catalytic activity">
    <reaction evidence="20">
        <text>octanal + NADP(+) = (2E)-octenal + NADPH + H(+)</text>
        <dbReference type="Rhea" id="RHEA:50780"/>
        <dbReference type="ChEBI" id="CHEBI:15378"/>
        <dbReference type="ChEBI" id="CHEBI:17935"/>
        <dbReference type="ChEBI" id="CHEBI:57783"/>
        <dbReference type="ChEBI" id="CHEBI:58349"/>
        <dbReference type="ChEBI" id="CHEBI:61748"/>
    </reaction>
    <physiologicalReaction direction="right-to-left" evidence="20">
        <dbReference type="Rhea" id="RHEA:50782"/>
    </physiologicalReaction>
</comment>
<dbReference type="GO" id="GO:0006693">
    <property type="term" value="P:prostaglandin metabolic process"/>
    <property type="evidence" value="ECO:0007669"/>
    <property type="project" value="UniProtKB-KW"/>
</dbReference>
<evidence type="ECO:0000256" key="6">
    <source>
        <dbReference type="ARBA" id="ARBA00020651"/>
    </source>
</evidence>
<keyword evidence="13" id="KW-0560">Oxidoreductase</keyword>
<dbReference type="GeneID" id="115462352"/>
<comment type="catalytic activity">
    <reaction evidence="28">
        <text>4-hydroxynonanal + NADP(+) = (E)-4-hydroxynon-2-enal + NADPH + H(+)</text>
        <dbReference type="Rhea" id="RHEA:64736"/>
        <dbReference type="ChEBI" id="CHEBI:15378"/>
        <dbReference type="ChEBI" id="CHEBI:57783"/>
        <dbReference type="ChEBI" id="CHEBI:58349"/>
        <dbReference type="ChEBI" id="CHEBI:58968"/>
        <dbReference type="ChEBI" id="CHEBI:156112"/>
    </reaction>
    <physiologicalReaction direction="right-to-left" evidence="28">
        <dbReference type="Rhea" id="RHEA:64738"/>
    </physiologicalReaction>
</comment>
<dbReference type="AlphaFoldDB" id="A0A6P7WY97"/>
<comment type="similarity">
    <text evidence="2">Belongs to the NADP-dependent oxidoreductase L4BD family.</text>
</comment>
<dbReference type="Proteomes" id="UP000515156">
    <property type="component" value="Chromosome 2"/>
</dbReference>
<comment type="catalytic activity">
    <reaction evidence="26">
        <text>nonan-2-one + NADP(+) = (3E)-nonen-2-one + NADPH + H(+)</text>
        <dbReference type="Rhea" id="RHEA:50616"/>
        <dbReference type="ChEBI" id="CHEBI:15378"/>
        <dbReference type="ChEBI" id="CHEBI:57783"/>
        <dbReference type="ChEBI" id="CHEBI:58349"/>
        <dbReference type="ChEBI" id="CHEBI:77927"/>
        <dbReference type="ChEBI" id="CHEBI:133457"/>
    </reaction>
    <physiologicalReaction direction="right-to-left" evidence="26">
        <dbReference type="Rhea" id="RHEA:50618"/>
    </physiologicalReaction>
</comment>
<keyword evidence="11" id="KW-0521">NADP</keyword>
<comment type="catalytic activity">
    <reaction evidence="34">
        <text>hexanal + NADP(+) = (E)-hex-2-enal + NADPH + H(+)</text>
        <dbReference type="Rhea" id="RHEA:50776"/>
        <dbReference type="ChEBI" id="CHEBI:15378"/>
        <dbReference type="ChEBI" id="CHEBI:28913"/>
        <dbReference type="ChEBI" id="CHEBI:57783"/>
        <dbReference type="ChEBI" id="CHEBI:58349"/>
        <dbReference type="ChEBI" id="CHEBI:88528"/>
    </reaction>
    <physiologicalReaction direction="right-to-left" evidence="34">
        <dbReference type="Rhea" id="RHEA:50778"/>
    </physiologicalReaction>
</comment>
<dbReference type="InterPro" id="IPR020843">
    <property type="entry name" value="ER"/>
</dbReference>
<dbReference type="Gene3D" id="3.90.180.10">
    <property type="entry name" value="Medium-chain alcohol dehydrogenases, catalytic domain"/>
    <property type="match status" value="1"/>
</dbReference>
<dbReference type="InterPro" id="IPR014190">
    <property type="entry name" value="PTGR1"/>
</dbReference>
<dbReference type="Pfam" id="PF00107">
    <property type="entry name" value="ADH_zinc_N"/>
    <property type="match status" value="1"/>
</dbReference>
<dbReference type="InterPro" id="IPR041694">
    <property type="entry name" value="ADH_N_2"/>
</dbReference>
<keyword evidence="8" id="KW-0644">Prostaglandin metabolism</keyword>
<dbReference type="FunFam" id="3.40.50.720:FF:000121">
    <property type="entry name" value="Prostaglandin reductase 2"/>
    <property type="match status" value="1"/>
</dbReference>
<comment type="catalytic activity">
    <reaction evidence="27">
        <text>13,14-dihydro-15-oxo-PGF2alpha + NADP(+) = 15-oxoprostaglandin F2alpha + NADPH + H(+)</text>
        <dbReference type="Rhea" id="RHEA:50588"/>
        <dbReference type="ChEBI" id="CHEBI:15378"/>
        <dbReference type="ChEBI" id="CHEBI:57783"/>
        <dbReference type="ChEBI" id="CHEBI:58349"/>
        <dbReference type="ChEBI" id="CHEBI:133374"/>
        <dbReference type="ChEBI" id="CHEBI:133409"/>
    </reaction>
    <physiologicalReaction direction="right-to-left" evidence="27">
        <dbReference type="Rhea" id="RHEA:50590"/>
    </physiologicalReaction>
</comment>
<dbReference type="InterPro" id="IPR013149">
    <property type="entry name" value="ADH-like_C"/>
</dbReference>
<name>A0A6P7WY97_9AMPH</name>
<evidence type="ECO:0000256" key="25">
    <source>
        <dbReference type="ARBA" id="ARBA00047903"/>
    </source>
</evidence>
<dbReference type="RefSeq" id="XP_030048222.1">
    <property type="nucleotide sequence ID" value="XM_030192362.1"/>
</dbReference>
<evidence type="ECO:0000256" key="33">
    <source>
        <dbReference type="ARBA" id="ARBA00049179"/>
    </source>
</evidence>
<evidence type="ECO:0000256" key="34">
    <source>
        <dbReference type="ARBA" id="ARBA00049368"/>
    </source>
</evidence>
<evidence type="ECO:0000256" key="19">
    <source>
        <dbReference type="ARBA" id="ARBA00033119"/>
    </source>
</evidence>
<evidence type="ECO:0000256" key="24">
    <source>
        <dbReference type="ARBA" id="ARBA00047878"/>
    </source>
</evidence>
<evidence type="ECO:0000259" key="35">
    <source>
        <dbReference type="SMART" id="SM00829"/>
    </source>
</evidence>
<evidence type="ECO:0000256" key="27">
    <source>
        <dbReference type="ARBA" id="ARBA00048290"/>
    </source>
</evidence>
<dbReference type="Pfam" id="PF16884">
    <property type="entry name" value="ADH_N_2"/>
    <property type="match status" value="1"/>
</dbReference>
<evidence type="ECO:0000256" key="8">
    <source>
        <dbReference type="ARBA" id="ARBA00022501"/>
    </source>
</evidence>
<evidence type="ECO:0000256" key="2">
    <source>
        <dbReference type="ARBA" id="ARBA00010460"/>
    </source>
</evidence>
<comment type="catalytic activity">
    <reaction evidence="30">
        <text>6-trans-leukotriene B4 + NADP(+) = 12-oxo-(5S)-hydroxy-(6E,8E,10E,14Z)-eicosatetraenoate + NADPH + H(+)</text>
        <dbReference type="Rhea" id="RHEA:51204"/>
        <dbReference type="ChEBI" id="CHEBI:15378"/>
        <dbReference type="ChEBI" id="CHEBI:57783"/>
        <dbReference type="ChEBI" id="CHEBI:58349"/>
        <dbReference type="ChEBI" id="CHEBI:90723"/>
        <dbReference type="ChEBI" id="CHEBI:133974"/>
    </reaction>
    <physiologicalReaction direction="left-to-right" evidence="30">
        <dbReference type="Rhea" id="RHEA:51205"/>
    </physiologicalReaction>
</comment>
<feature type="domain" description="Enoyl reductase (ER)" evidence="35">
    <location>
        <begin position="18"/>
        <end position="271"/>
    </location>
</feature>
<dbReference type="GO" id="GO:0005737">
    <property type="term" value="C:cytoplasm"/>
    <property type="evidence" value="ECO:0007669"/>
    <property type="project" value="UniProtKB-SubCell"/>
</dbReference>
<dbReference type="PANTHER" id="PTHR43205:SF7">
    <property type="entry name" value="PROSTAGLANDIN REDUCTASE 1"/>
    <property type="match status" value="1"/>
</dbReference>
<evidence type="ECO:0000256" key="18">
    <source>
        <dbReference type="ARBA" id="ARBA00032297"/>
    </source>
</evidence>
<comment type="catalytic activity">
    <reaction evidence="23">
        <text>leukotriene B4 + NADP(+) = 12-oxo-leukotriene B4 + NADPH + H(+)</text>
        <dbReference type="Rhea" id="RHEA:50608"/>
        <dbReference type="ChEBI" id="CHEBI:15378"/>
        <dbReference type="ChEBI" id="CHEBI:57461"/>
        <dbReference type="ChEBI" id="CHEBI:57783"/>
        <dbReference type="ChEBI" id="CHEBI:58349"/>
        <dbReference type="ChEBI" id="CHEBI:133309"/>
    </reaction>
    <physiologicalReaction direction="left-to-right" evidence="23">
        <dbReference type="Rhea" id="RHEA:50609"/>
    </physiologicalReaction>
</comment>
<keyword evidence="9" id="KW-0597">Phosphoprotein</keyword>
<dbReference type="SUPFAM" id="SSF51735">
    <property type="entry name" value="NAD(P)-binding Rossmann-fold domains"/>
    <property type="match status" value="1"/>
</dbReference>
<dbReference type="CDD" id="cd08294">
    <property type="entry name" value="leukotriene_B4_DH_like"/>
    <property type="match status" value="1"/>
</dbReference>
<evidence type="ECO:0000256" key="7">
    <source>
        <dbReference type="ARBA" id="ARBA00022490"/>
    </source>
</evidence>
<evidence type="ECO:0000256" key="22">
    <source>
        <dbReference type="ARBA" id="ARBA00047742"/>
    </source>
</evidence>
<evidence type="ECO:0000256" key="16">
    <source>
        <dbReference type="ARBA" id="ARBA00031851"/>
    </source>
</evidence>
<evidence type="ECO:0000256" key="31">
    <source>
        <dbReference type="ARBA" id="ARBA00049068"/>
    </source>
</evidence>
<evidence type="ECO:0000256" key="23">
    <source>
        <dbReference type="ARBA" id="ARBA00047871"/>
    </source>
</evidence>
<evidence type="ECO:0000256" key="9">
    <source>
        <dbReference type="ARBA" id="ARBA00022553"/>
    </source>
</evidence>
<keyword evidence="36" id="KW-1185">Reference proteome</keyword>
<evidence type="ECO:0000256" key="15">
    <source>
        <dbReference type="ARBA" id="ARBA00023278"/>
    </source>
</evidence>
<dbReference type="Gene3D" id="3.40.50.720">
    <property type="entry name" value="NAD(P)-binding Rossmann-like Domain"/>
    <property type="match status" value="1"/>
</dbReference>
<gene>
    <name evidence="37" type="primary">PTGR1</name>
</gene>
<evidence type="ECO:0000256" key="28">
    <source>
        <dbReference type="ARBA" id="ARBA00048387"/>
    </source>
</evidence>
<sequence length="273" mass="30219">MVFSKAWTLEKHFKDFPKPSDFKLQEIKLPEIKDGEVLLEALFLSVDPYMRSYSFVVMKEGDIMIGSQVARLTAYFGLFEVCHLKEGDTILVNAAAGAVGSVVVQIAKIKGCKVVGCAGTDVKVAYLKEIGCDEAFNYKTVSSLEEALKKASPSGYDCYFDNVGGAFSRVALLQMKQYGRIALCGAISVYNDTAPQIGTYPVVSFILKELKMEGFIVTRWKDKSEEALKQLMTWVVEGKLKYHEHITEGFDNMPTGFLGMLKGENTGKAIIKV</sequence>
<comment type="catalytic activity">
    <reaction evidence="33">
        <text>an n-alkanal + NADP(+) = an alk-2-enal + NADPH + H(+)</text>
        <dbReference type="Rhea" id="RHEA:13737"/>
        <dbReference type="ChEBI" id="CHEBI:12834"/>
        <dbReference type="ChEBI" id="CHEBI:13757"/>
        <dbReference type="ChEBI" id="CHEBI:15378"/>
        <dbReference type="ChEBI" id="CHEBI:57783"/>
        <dbReference type="ChEBI" id="CHEBI:58349"/>
        <dbReference type="EC" id="1.3.1.74"/>
    </reaction>
    <physiologicalReaction direction="right-to-left" evidence="33">
        <dbReference type="Rhea" id="RHEA:13739"/>
    </physiologicalReaction>
</comment>
<keyword evidence="12" id="KW-0007">Acetylation</keyword>
<dbReference type="EC" id="1.3.1.48" evidence="4"/>
<evidence type="ECO:0000256" key="10">
    <source>
        <dbReference type="ARBA" id="ARBA00022832"/>
    </source>
</evidence>
<comment type="catalytic activity">
    <reaction evidence="24">
        <text>13,14-dihydro-15-oxo-prostaglandin F1alpha + NADP(+) = 15-oxoprostaglandin F1alpha + NADPH + H(+)</text>
        <dbReference type="Rhea" id="RHEA:50592"/>
        <dbReference type="ChEBI" id="CHEBI:15378"/>
        <dbReference type="ChEBI" id="CHEBI:57783"/>
        <dbReference type="ChEBI" id="CHEBI:58349"/>
        <dbReference type="ChEBI" id="CHEBI:79072"/>
        <dbReference type="ChEBI" id="CHEBI:133411"/>
    </reaction>
    <physiologicalReaction direction="right-to-left" evidence="24">
        <dbReference type="Rhea" id="RHEA:50594"/>
    </physiologicalReaction>
</comment>